<feature type="domain" description="Galactosyltransferase C-terminal" evidence="3">
    <location>
        <begin position="174"/>
        <end position="238"/>
    </location>
</feature>
<dbReference type="Gene3D" id="3.90.550.10">
    <property type="entry name" value="Spore Coat Polysaccharide Biosynthesis Protein SpsA, Chain A"/>
    <property type="match status" value="1"/>
</dbReference>
<keyword evidence="1 4" id="KW-0808">Transferase</keyword>
<dbReference type="InterPro" id="IPR001173">
    <property type="entry name" value="Glyco_trans_2-like"/>
</dbReference>
<dbReference type="Pfam" id="PF00535">
    <property type="entry name" value="Glycos_transf_2"/>
    <property type="match status" value="1"/>
</dbReference>
<dbReference type="AlphaFoldDB" id="A0A1W2E869"/>
<sequence length="273" mass="31454">MKSKKDTLPGCSLMIATYNWPEALDLCLMSVLNQQHLPNEIIIADDGSTNETKELVQRIARQTTVPIVHIWHPDEGFQLAAIRNKAIKAAKYDYLIQIDGDIILNEYFIHDHLNFAVPGTFLCGSRVSLSPQKSTRLLAQKEYRLKYTDLPFATIFNSFRSAVLRRLLADRYKKNKLHALRGCNMSFWRNDLLQINGYNQDITGWGSEDFELAMRLINNGIKKRFLKFGGVAYHIYHKENSKDKLQKNVQILEQTIKNKNTWINHGISSIDSQ</sequence>
<organism evidence="4 5">
    <name type="scientific">Pedobacter africanus</name>
    <dbReference type="NCBI Taxonomy" id="151894"/>
    <lineage>
        <taxon>Bacteria</taxon>
        <taxon>Pseudomonadati</taxon>
        <taxon>Bacteroidota</taxon>
        <taxon>Sphingobacteriia</taxon>
        <taxon>Sphingobacteriales</taxon>
        <taxon>Sphingobacteriaceae</taxon>
        <taxon>Pedobacter</taxon>
    </lineage>
</organism>
<dbReference type="PANTHER" id="PTHR43685:SF2">
    <property type="entry name" value="GLYCOSYLTRANSFERASE 2-LIKE DOMAIN-CONTAINING PROTEIN"/>
    <property type="match status" value="1"/>
</dbReference>
<dbReference type="Pfam" id="PF02709">
    <property type="entry name" value="Glyco_transf_7C"/>
    <property type="match status" value="1"/>
</dbReference>
<name>A0A1W2E869_9SPHI</name>
<dbReference type="SUPFAM" id="SSF53448">
    <property type="entry name" value="Nucleotide-diphospho-sugar transferases"/>
    <property type="match status" value="1"/>
</dbReference>
<protein>
    <submittedName>
        <fullName evidence="4">N-terminal domain of galactosyltransferase</fullName>
    </submittedName>
</protein>
<evidence type="ECO:0000259" key="3">
    <source>
        <dbReference type="Pfam" id="PF02709"/>
    </source>
</evidence>
<dbReference type="InterPro" id="IPR050834">
    <property type="entry name" value="Glycosyltransf_2"/>
</dbReference>
<keyword evidence="4" id="KW-0328">Glycosyltransferase</keyword>
<dbReference type="PANTHER" id="PTHR43685">
    <property type="entry name" value="GLYCOSYLTRANSFERASE"/>
    <property type="match status" value="1"/>
</dbReference>
<evidence type="ECO:0000256" key="1">
    <source>
        <dbReference type="ARBA" id="ARBA00022679"/>
    </source>
</evidence>
<dbReference type="InterPro" id="IPR029044">
    <property type="entry name" value="Nucleotide-diphossugar_trans"/>
</dbReference>
<dbReference type="STRING" id="151894.SAMN04488524_4538"/>
<accession>A0A1W2E869</accession>
<evidence type="ECO:0000313" key="4">
    <source>
        <dbReference type="EMBL" id="SMD05921.1"/>
    </source>
</evidence>
<dbReference type="InterPro" id="IPR027791">
    <property type="entry name" value="Galactosyl_T_C"/>
</dbReference>
<evidence type="ECO:0000259" key="2">
    <source>
        <dbReference type="Pfam" id="PF00535"/>
    </source>
</evidence>
<proteinExistence type="predicted"/>
<reference evidence="5" key="1">
    <citation type="submission" date="2017-04" db="EMBL/GenBank/DDBJ databases">
        <authorList>
            <person name="Varghese N."/>
            <person name="Submissions S."/>
        </authorList>
    </citation>
    <scope>NUCLEOTIDE SEQUENCE [LARGE SCALE GENOMIC DNA]</scope>
    <source>
        <strain evidence="5">DSM 12126</strain>
    </source>
</reference>
<dbReference type="Proteomes" id="UP000192756">
    <property type="component" value="Unassembled WGS sequence"/>
</dbReference>
<keyword evidence="5" id="KW-1185">Reference proteome</keyword>
<evidence type="ECO:0000313" key="5">
    <source>
        <dbReference type="Proteomes" id="UP000192756"/>
    </source>
</evidence>
<feature type="domain" description="Glycosyltransferase 2-like" evidence="2">
    <location>
        <begin position="12"/>
        <end position="165"/>
    </location>
</feature>
<dbReference type="GO" id="GO:0016757">
    <property type="term" value="F:glycosyltransferase activity"/>
    <property type="evidence" value="ECO:0007669"/>
    <property type="project" value="UniProtKB-KW"/>
</dbReference>
<dbReference type="EMBL" id="FWXT01000005">
    <property type="protein sequence ID" value="SMD05921.1"/>
    <property type="molecule type" value="Genomic_DNA"/>
</dbReference>
<dbReference type="CDD" id="cd06420">
    <property type="entry name" value="GT2_Chondriotin_Pol_N"/>
    <property type="match status" value="1"/>
</dbReference>
<gene>
    <name evidence="4" type="ORF">SAMN04488524_4538</name>
</gene>
<dbReference type="RefSeq" id="WP_200815719.1">
    <property type="nucleotide sequence ID" value="NZ_FWXT01000005.1"/>
</dbReference>